<name>A0A9Q1QF12_9CARY</name>
<feature type="compositionally biased region" description="Basic and acidic residues" evidence="3">
    <location>
        <begin position="677"/>
        <end position="692"/>
    </location>
</feature>
<feature type="compositionally biased region" description="Low complexity" evidence="3">
    <location>
        <begin position="1106"/>
        <end position="1120"/>
    </location>
</feature>
<dbReference type="InterPro" id="IPR004140">
    <property type="entry name" value="Exo70"/>
</dbReference>
<evidence type="ECO:0000259" key="4">
    <source>
        <dbReference type="Pfam" id="PF03081"/>
    </source>
</evidence>
<dbReference type="SUPFAM" id="SSF74788">
    <property type="entry name" value="Cullin repeat-like"/>
    <property type="match status" value="2"/>
</dbReference>
<feature type="region of interest" description="Disordered" evidence="3">
    <location>
        <begin position="1099"/>
        <end position="1120"/>
    </location>
</feature>
<evidence type="ECO:0000256" key="1">
    <source>
        <dbReference type="ARBA" id="ARBA00006756"/>
    </source>
</evidence>
<dbReference type="GO" id="GO:0006887">
    <property type="term" value="P:exocytosis"/>
    <property type="evidence" value="ECO:0007669"/>
    <property type="project" value="InterPro"/>
</dbReference>
<feature type="compositionally biased region" description="Basic and acidic residues" evidence="3">
    <location>
        <begin position="40"/>
        <end position="60"/>
    </location>
</feature>
<proteinExistence type="inferred from homology"/>
<comment type="caution">
    <text evidence="5">The sequence shown here is derived from an EMBL/GenBank/DDBJ whole genome shotgun (WGS) entry which is preliminary data.</text>
</comment>
<feature type="region of interest" description="Disordered" evidence="3">
    <location>
        <begin position="36"/>
        <end position="66"/>
    </location>
</feature>
<dbReference type="InterPro" id="IPR016159">
    <property type="entry name" value="Cullin_repeat-like_dom_sf"/>
</dbReference>
<dbReference type="PANTHER" id="PTHR12542:SF127">
    <property type="entry name" value="EXOCYST COMPLEX COMPONENT EXO70C1"/>
    <property type="match status" value="1"/>
</dbReference>
<organism evidence="5 6">
    <name type="scientific">Carnegiea gigantea</name>
    <dbReference type="NCBI Taxonomy" id="171969"/>
    <lineage>
        <taxon>Eukaryota</taxon>
        <taxon>Viridiplantae</taxon>
        <taxon>Streptophyta</taxon>
        <taxon>Embryophyta</taxon>
        <taxon>Tracheophyta</taxon>
        <taxon>Spermatophyta</taxon>
        <taxon>Magnoliopsida</taxon>
        <taxon>eudicotyledons</taxon>
        <taxon>Gunneridae</taxon>
        <taxon>Pentapetalae</taxon>
        <taxon>Caryophyllales</taxon>
        <taxon>Cactineae</taxon>
        <taxon>Cactaceae</taxon>
        <taxon>Cactoideae</taxon>
        <taxon>Echinocereeae</taxon>
        <taxon>Carnegiea</taxon>
    </lineage>
</organism>
<keyword evidence="6" id="KW-1185">Reference proteome</keyword>
<evidence type="ECO:0000313" key="6">
    <source>
        <dbReference type="Proteomes" id="UP001153076"/>
    </source>
</evidence>
<dbReference type="Gene3D" id="1.20.1280.170">
    <property type="entry name" value="Exocyst complex component Exo70"/>
    <property type="match status" value="2"/>
</dbReference>
<dbReference type="InterPro" id="IPR046364">
    <property type="entry name" value="Exo70_C"/>
</dbReference>
<feature type="compositionally biased region" description="Low complexity" evidence="3">
    <location>
        <begin position="181"/>
        <end position="200"/>
    </location>
</feature>
<sequence>MAASNGPLKSLSFDIKLQDDQNTKLNHKEITKSYSFASRSHNDLHQYDDDHQQPNSHTDDQPDSDQELTLDQLSQEIHHFIVSLSNVEDQSQQPLQIPNAVAEFLKKLESKIGEYEENSVAFGGNGDADSSFIAAVTRLSSLMEALGAFESHAIAVLNEGSAVLHHAMVFLEEEIRRLLEESSAPESSNNPDNSHSNSSSKNHHHQPEAEGDFCLLPERKSESESGTTTVTLPTFSSEYLSNIGLICEAMIAGGYQVECCNVFVIARRHAFDDELKRQGFDKFSADDVQKMNWETLEGEIATWIRVFKHCSSHLLPGERNFYNSVLADDQSAAAELFSDLSSAVVAIFVNFAEAVAMTKRSTEKLFKFLDMYETLMQSIDGDDSIYSEKELRSELSFAASRLGEAAVSIFCMLENSIKSDTAKTPVPSGAVHPLTRYTMNYLKYACEYKDTLEQVFRQHLKTEQPEDYEVVGSNGGGERKGESNEKQSPFAAQLTLVMDLLDANLEAKSRLYKDPSLRYIFMMNNGRYMLQKVKGSPEIHQVLGDNWCRKRSSDVRQCHKGYQRETWTKVLQCLKHEGLQVNGKVYKPTLKERFKNFNQLFEEIHKTQSTWVVSDEQLQSELRVSISAVMIPAYRSFVARSGQVFTPGRQTQKYIKYQPEDIEGVIEEFLEQIKMENNPRKSSFKDQPDPLPEKSPVLNKSTSFSTHKGSVENHSTPDNDASTVNGEMDEASRKIDALIDVISSVRDKSDLPTIPEYVETFTNMVGSQIDRYIRQEAPLKFGQDLKQDTTLINMVTLLSRLNNLLDQISPDEKVSPSLSITAPVVQRAMAFMEKELRILLQEGSEETKKSEEEETKYPGVNQDTIENVRRIVDAMISGGYHKDCSHAYTSLRKDAFKEAMKHHQGFDDISYDDVQKMQWETLEGHIADWVKVTKHAARVLLPGENNLCVSVFFPDHPSIGETIITNLTKPVVTPLLNLAEAVSLTKKSAERLFKLLDMYEALTDLMAALDTSKCSNSCISELKSDMLVTRRRLRETIIGIFDDLENSIKSDAARSPVPGGGVHPLTRYTINYLGYACDFRETLQHIFFIYQNKVDEDETAKPNVNSSDQSSASDQSESESAVPKKYADFAAELIKIMNLLDDNLEAKSKLYKDPSLRYIFLMNNGRYVLQKIKESSEILEVMGDDFRRKRSSELRGYHKSYQRETWSRVLQCLNQEGLQVNGKVQKTLVKERLKSFNQMLDEIHKTQSAWVVSDKQLQSELRVSISAVMIPAYRSFVARFGQCFGSRKQADKYIKYQPEDIESSIEALFDGNGQNLSMARRRLSFPH</sequence>
<feature type="region of interest" description="Disordered" evidence="3">
    <location>
        <begin position="677"/>
        <end position="725"/>
    </location>
</feature>
<feature type="domain" description="Exocyst complex subunit Exo70 C-terminal" evidence="4">
    <location>
        <begin position="928"/>
        <end position="1306"/>
    </location>
</feature>
<feature type="domain" description="Exocyst complex subunit Exo70 C-terminal" evidence="4">
    <location>
        <begin position="302"/>
        <end position="668"/>
    </location>
</feature>
<dbReference type="Proteomes" id="UP001153076">
    <property type="component" value="Unassembled WGS sequence"/>
</dbReference>
<keyword evidence="2" id="KW-0813">Transport</keyword>
<evidence type="ECO:0000256" key="2">
    <source>
        <dbReference type="ARBA" id="ARBA00022448"/>
    </source>
</evidence>
<reference evidence="5" key="1">
    <citation type="submission" date="2022-04" db="EMBL/GenBank/DDBJ databases">
        <title>Carnegiea gigantea Genome sequencing and assembly v2.</title>
        <authorList>
            <person name="Copetti D."/>
            <person name="Sanderson M.J."/>
            <person name="Burquez A."/>
            <person name="Wojciechowski M.F."/>
        </authorList>
    </citation>
    <scope>NUCLEOTIDE SEQUENCE</scope>
    <source>
        <strain evidence="5">SGP5-SGP5p</strain>
        <tissue evidence="5">Aerial part</tissue>
    </source>
</reference>
<comment type="similarity">
    <text evidence="1">Belongs to the EXO70 family.</text>
</comment>
<feature type="compositionally biased region" description="Polar residues" evidence="3">
    <location>
        <begin position="698"/>
        <end position="708"/>
    </location>
</feature>
<gene>
    <name evidence="5" type="ORF">Cgig2_027037</name>
</gene>
<dbReference type="GO" id="GO:0000145">
    <property type="term" value="C:exocyst"/>
    <property type="evidence" value="ECO:0007669"/>
    <property type="project" value="InterPro"/>
</dbReference>
<dbReference type="Pfam" id="PF20669">
    <property type="entry name" value="Exo70_N"/>
    <property type="match status" value="1"/>
</dbReference>
<protein>
    <recommendedName>
        <fullName evidence="4">Exocyst complex subunit Exo70 C-terminal domain-containing protein</fullName>
    </recommendedName>
</protein>
<dbReference type="OrthoDB" id="1922221at2759"/>
<accession>A0A9Q1QF12</accession>
<dbReference type="GO" id="GO:0005546">
    <property type="term" value="F:phosphatidylinositol-4,5-bisphosphate binding"/>
    <property type="evidence" value="ECO:0007669"/>
    <property type="project" value="InterPro"/>
</dbReference>
<feature type="region of interest" description="Disordered" evidence="3">
    <location>
        <begin position="181"/>
        <end position="209"/>
    </location>
</feature>
<dbReference type="Pfam" id="PF03081">
    <property type="entry name" value="Exo70_C"/>
    <property type="match status" value="2"/>
</dbReference>
<evidence type="ECO:0000256" key="3">
    <source>
        <dbReference type="SAM" id="MobiDB-lite"/>
    </source>
</evidence>
<dbReference type="PANTHER" id="PTHR12542">
    <property type="entry name" value="EXOCYST COMPLEX PROTEIN EXO70"/>
    <property type="match status" value="1"/>
</dbReference>
<evidence type="ECO:0000313" key="5">
    <source>
        <dbReference type="EMBL" id="KAJ8439111.1"/>
    </source>
</evidence>
<dbReference type="EMBL" id="JAKOGI010000229">
    <property type="protein sequence ID" value="KAJ8439111.1"/>
    <property type="molecule type" value="Genomic_DNA"/>
</dbReference>